<protein>
    <recommendedName>
        <fullName evidence="2">DUF2293 domain-containing protein</fullName>
    </recommendedName>
</protein>
<sequence>MSTTLIAPMSASRAVGVHQANSVYNQFSTIKRLRHDETFPSSGEPPAKRYKYKTTMTEVQVKKKPLELKYDSNVPSDYSLVKYGRKDVTEFLLNLSRKHKKPVWVANSTVQSQRAEAQAPDTSRSGYHVGRVGYYFHKDLIANACKWFEIRIQGGQIKDDRNAHRPKLTKNDLKACLEEIYPHIPDRDRNTIIGRLNPKNGSSIGKAANLNPYKQVELAVISHIRHAHTDYDKLLRYGNKNEARKSIQPELLAKLAEWKGEDKKDEWDTEFQEVVNLEEEPEVVLEEDDEHYSPPLPQDWVQTGRSTETPGVLSRPSTRHHEVEQPNPSRDPSPAHFGTHGLQGYQFRYRPLPQVVDLTNSSPIRPGVCVVDESPKLPQHYTQPHPNGQHPAARLYFRKLSPTEELPPPPLPLQEPRAKLHRSERLSWVPRDEDPYSRHPLPPPPVPWNASGTGSKNNLHMESSLATPIHPNIHWRPLPPVNQPAIRLRPLPGGEGEFPALPSDMRFRPVTPENVLPSREPHSPLNPRMRTRPAGFDDYPRRLPIGH</sequence>
<dbReference type="GeneID" id="27314634"/>
<dbReference type="RefSeq" id="XP_016211675.1">
    <property type="nucleotide sequence ID" value="XM_016360336.1"/>
</dbReference>
<name>A0A0D1XHT2_9PEZI</name>
<evidence type="ECO:0000256" key="1">
    <source>
        <dbReference type="SAM" id="MobiDB-lite"/>
    </source>
</evidence>
<dbReference type="RefSeq" id="XP_016211674.1">
    <property type="nucleotide sequence ID" value="XM_016360335.1"/>
</dbReference>
<organism evidence="3 4">
    <name type="scientific">Verruconis gallopava</name>
    <dbReference type="NCBI Taxonomy" id="253628"/>
    <lineage>
        <taxon>Eukaryota</taxon>
        <taxon>Fungi</taxon>
        <taxon>Dikarya</taxon>
        <taxon>Ascomycota</taxon>
        <taxon>Pezizomycotina</taxon>
        <taxon>Dothideomycetes</taxon>
        <taxon>Pleosporomycetidae</taxon>
        <taxon>Venturiales</taxon>
        <taxon>Sympoventuriaceae</taxon>
        <taxon>Verruconis</taxon>
    </lineage>
</organism>
<dbReference type="EMBL" id="KN847552">
    <property type="protein sequence ID" value="KIW01805.1"/>
    <property type="molecule type" value="Genomic_DNA"/>
</dbReference>
<dbReference type="OrthoDB" id="5288828at2759"/>
<dbReference type="VEuPathDB" id="FungiDB:PV09_06661"/>
<dbReference type="Proteomes" id="UP000053259">
    <property type="component" value="Unassembled WGS sequence"/>
</dbReference>
<dbReference type="HOGENOM" id="CLU_498010_0_0_1"/>
<dbReference type="PANTHER" id="PTHR38113:SF1">
    <property type="entry name" value="DUF2293 DOMAIN-CONTAINING PROTEIN"/>
    <property type="match status" value="1"/>
</dbReference>
<evidence type="ECO:0000313" key="4">
    <source>
        <dbReference type="Proteomes" id="UP000053259"/>
    </source>
</evidence>
<proteinExistence type="predicted"/>
<feature type="region of interest" description="Disordered" evidence="1">
    <location>
        <begin position="498"/>
        <end position="547"/>
    </location>
</feature>
<dbReference type="InterPro" id="IPR018744">
    <property type="entry name" value="DUF2293"/>
</dbReference>
<gene>
    <name evidence="3" type="ORF">PV09_06661</name>
</gene>
<evidence type="ECO:0000313" key="3">
    <source>
        <dbReference type="EMBL" id="KIW01806.1"/>
    </source>
</evidence>
<dbReference type="AlphaFoldDB" id="A0A0D1XHT2"/>
<feature type="region of interest" description="Disordered" evidence="1">
    <location>
        <begin position="402"/>
        <end position="455"/>
    </location>
</feature>
<feature type="compositionally biased region" description="Polar residues" evidence="1">
    <location>
        <begin position="300"/>
        <end position="309"/>
    </location>
</feature>
<reference evidence="3 4" key="1">
    <citation type="submission" date="2015-01" db="EMBL/GenBank/DDBJ databases">
        <title>The Genome Sequence of Ochroconis gallopava CBS43764.</title>
        <authorList>
            <consortium name="The Broad Institute Genomics Platform"/>
            <person name="Cuomo C."/>
            <person name="de Hoog S."/>
            <person name="Gorbushina A."/>
            <person name="Stielow B."/>
            <person name="Teixiera M."/>
            <person name="Abouelleil A."/>
            <person name="Chapman S.B."/>
            <person name="Priest M."/>
            <person name="Young S.K."/>
            <person name="Wortman J."/>
            <person name="Nusbaum C."/>
            <person name="Birren B."/>
        </authorList>
    </citation>
    <scope>NUCLEOTIDE SEQUENCE [LARGE SCALE GENOMIC DNA]</scope>
    <source>
        <strain evidence="3 4">CBS 43764</strain>
    </source>
</reference>
<dbReference type="PANTHER" id="PTHR38113">
    <property type="match status" value="1"/>
</dbReference>
<feature type="region of interest" description="Disordered" evidence="1">
    <location>
        <begin position="283"/>
        <end position="341"/>
    </location>
</feature>
<dbReference type="STRING" id="253628.A0A0D1XHT2"/>
<evidence type="ECO:0000259" key="2">
    <source>
        <dbReference type="Pfam" id="PF10056"/>
    </source>
</evidence>
<keyword evidence="4" id="KW-1185">Reference proteome</keyword>
<dbReference type="EMBL" id="KN847552">
    <property type="protein sequence ID" value="KIW01806.1"/>
    <property type="molecule type" value="Genomic_DNA"/>
</dbReference>
<dbReference type="Pfam" id="PF10056">
    <property type="entry name" value="DUF2293"/>
    <property type="match status" value="1"/>
</dbReference>
<feature type="domain" description="DUF2293" evidence="2">
    <location>
        <begin position="177"/>
        <end position="259"/>
    </location>
</feature>
<feature type="compositionally biased region" description="Basic and acidic residues" evidence="1">
    <location>
        <begin position="416"/>
        <end position="437"/>
    </location>
</feature>
<accession>A0A0D1XHT2</accession>